<dbReference type="GO" id="GO:0005634">
    <property type="term" value="C:nucleus"/>
    <property type="evidence" value="ECO:0007669"/>
    <property type="project" value="UniProtKB-SubCell"/>
</dbReference>
<keyword evidence="7 11" id="KW-0853">WD repeat</keyword>
<dbReference type="GO" id="GO:0002098">
    <property type="term" value="P:tRNA wobble uridine modification"/>
    <property type="evidence" value="ECO:0007669"/>
    <property type="project" value="InterPro"/>
</dbReference>
<feature type="repeat" description="WD" evidence="11">
    <location>
        <begin position="385"/>
        <end position="426"/>
    </location>
</feature>
<dbReference type="Gene3D" id="2.130.10.10">
    <property type="entry name" value="YVTN repeat-like/Quinoprotein amine dehydrogenase"/>
    <property type="match status" value="2"/>
</dbReference>
<dbReference type="GO" id="GO:0005737">
    <property type="term" value="C:cytoplasm"/>
    <property type="evidence" value="ECO:0007669"/>
    <property type="project" value="UniProtKB-SubCell"/>
</dbReference>
<keyword evidence="9" id="KW-0677">Repeat</keyword>
<dbReference type="OrthoDB" id="27911at2759"/>
<evidence type="ECO:0000256" key="11">
    <source>
        <dbReference type="PROSITE-ProRule" id="PRU00221"/>
    </source>
</evidence>
<organism evidence="12 13">
    <name type="scientific">Vittaforma corneae (strain ATCC 50505)</name>
    <name type="common">Microsporidian parasite</name>
    <name type="synonym">Nosema corneum</name>
    <dbReference type="NCBI Taxonomy" id="993615"/>
    <lineage>
        <taxon>Eukaryota</taxon>
        <taxon>Fungi</taxon>
        <taxon>Fungi incertae sedis</taxon>
        <taxon>Microsporidia</taxon>
        <taxon>Nosematidae</taxon>
        <taxon>Vittaforma</taxon>
    </lineage>
</organism>
<evidence type="ECO:0000256" key="1">
    <source>
        <dbReference type="ARBA" id="ARBA00004123"/>
    </source>
</evidence>
<evidence type="ECO:0000256" key="9">
    <source>
        <dbReference type="ARBA" id="ARBA00022737"/>
    </source>
</evidence>
<keyword evidence="8" id="KW-0819">tRNA processing</keyword>
<dbReference type="PANTHER" id="PTHR44111">
    <property type="entry name" value="ELONGATOR COMPLEX PROTEIN 2"/>
    <property type="match status" value="1"/>
</dbReference>
<dbReference type="PROSITE" id="PS50082">
    <property type="entry name" value="WD_REPEATS_2"/>
    <property type="match status" value="2"/>
</dbReference>
<dbReference type="PANTHER" id="PTHR44111:SF1">
    <property type="entry name" value="ELONGATOR COMPLEX PROTEIN 2"/>
    <property type="match status" value="1"/>
</dbReference>
<proteinExistence type="inferred from homology"/>
<dbReference type="InParanoid" id="L2GM07"/>
<name>L2GM07_VITCO</name>
<keyword evidence="10" id="KW-0539">Nucleus</keyword>
<dbReference type="GeneID" id="19882283"/>
<evidence type="ECO:0000313" key="12">
    <source>
        <dbReference type="EMBL" id="ELA41332.1"/>
    </source>
</evidence>
<dbReference type="GO" id="GO:0033588">
    <property type="term" value="C:elongator holoenzyme complex"/>
    <property type="evidence" value="ECO:0007669"/>
    <property type="project" value="InterPro"/>
</dbReference>
<evidence type="ECO:0000313" key="13">
    <source>
        <dbReference type="Proteomes" id="UP000011082"/>
    </source>
</evidence>
<evidence type="ECO:0000256" key="10">
    <source>
        <dbReference type="ARBA" id="ARBA00023242"/>
    </source>
</evidence>
<dbReference type="RefSeq" id="XP_007605018.1">
    <property type="nucleotide sequence ID" value="XM_007604956.1"/>
</dbReference>
<accession>L2GM07</accession>
<comment type="similarity">
    <text evidence="4">Belongs to the WD repeat ELP2 family.</text>
</comment>
<evidence type="ECO:0000256" key="4">
    <source>
        <dbReference type="ARBA" id="ARBA00005881"/>
    </source>
</evidence>
<evidence type="ECO:0000256" key="7">
    <source>
        <dbReference type="ARBA" id="ARBA00022574"/>
    </source>
</evidence>
<protein>
    <recommendedName>
        <fullName evidence="5">Elongator complex protein 2</fullName>
    </recommendedName>
</protein>
<dbReference type="AlphaFoldDB" id="L2GM07"/>
<sequence>MHWQDTAGGHKPWSAASLQLRWRGLCTHCSGRCTSGLHQEYQNTPHSCRHLLPGLKREGLVLRGGNISLVQTLNGHSDWVNGVCWHGDKLYSASSDKTVRVWERNEHGFYICSDILGAASELLSVGFLDSVLIVQTRSGGVDKIGAGGTCEYFISGHQGEVVDLDWNRNLLVTCSSDRTTRLFYRGRECARAQIHGFPMTSVKFLPGPHLRFISSGQETILRIYEGTRAFFANCEDLKTLQHSADDFLDFYADRDYYVEAAFLSELNLTNEIGTSTSHERLSENALCSGVFRECQKIYGHYFEIKNIAVGKSLILSCNKSAVRKFAGLFVWDLQGSKLQYIEEHDLDIQKIAISPDQSFVATVGRDQLVCLYAVTNNTLNTVHRFAKHERIVWDCGFSRDSKYLATCSRDGNVILYNIGSRSIARTSSFEHEVTTVSFSPKADMLIAGTVNGDVLCLDYELNIVDRIRAVGKRIHIARFDESGSMVAVSGSDGLTRVLSLSQ</sequence>
<dbReference type="InterPro" id="IPR036322">
    <property type="entry name" value="WD40_repeat_dom_sf"/>
</dbReference>
<gene>
    <name evidence="12" type="ORF">VICG_01572</name>
</gene>
<dbReference type="OMA" id="KIYGHYF"/>
<comment type="pathway">
    <text evidence="3">tRNA modification; 5-methoxycarbonylmethyl-2-thiouridine-tRNA biosynthesis.</text>
</comment>
<dbReference type="Proteomes" id="UP000011082">
    <property type="component" value="Unassembled WGS sequence"/>
</dbReference>
<evidence type="ECO:0000256" key="2">
    <source>
        <dbReference type="ARBA" id="ARBA00004496"/>
    </source>
</evidence>
<dbReference type="EMBL" id="JH370145">
    <property type="protein sequence ID" value="ELA41332.1"/>
    <property type="molecule type" value="Genomic_DNA"/>
</dbReference>
<comment type="subcellular location">
    <subcellularLocation>
        <location evidence="2">Cytoplasm</location>
    </subcellularLocation>
    <subcellularLocation>
        <location evidence="1">Nucleus</location>
    </subcellularLocation>
</comment>
<evidence type="ECO:0000256" key="5">
    <source>
        <dbReference type="ARBA" id="ARBA00020267"/>
    </source>
</evidence>
<dbReference type="VEuPathDB" id="MicrosporidiaDB:VICG_01572"/>
<keyword evidence="6" id="KW-0963">Cytoplasm</keyword>
<evidence type="ECO:0000256" key="3">
    <source>
        <dbReference type="ARBA" id="ARBA00005043"/>
    </source>
</evidence>
<dbReference type="SUPFAM" id="SSF50978">
    <property type="entry name" value="WD40 repeat-like"/>
    <property type="match status" value="1"/>
</dbReference>
<dbReference type="HOGENOM" id="CLU_543154_0_0_1"/>
<dbReference type="STRING" id="993615.L2GM07"/>
<dbReference type="Pfam" id="PF00400">
    <property type="entry name" value="WD40"/>
    <property type="match status" value="4"/>
</dbReference>
<dbReference type="PROSITE" id="PS50294">
    <property type="entry name" value="WD_REPEATS_REGION"/>
    <property type="match status" value="1"/>
</dbReference>
<dbReference type="InterPro" id="IPR015943">
    <property type="entry name" value="WD40/YVTN_repeat-like_dom_sf"/>
</dbReference>
<feature type="repeat" description="WD" evidence="11">
    <location>
        <begin position="73"/>
        <end position="103"/>
    </location>
</feature>
<evidence type="ECO:0000256" key="6">
    <source>
        <dbReference type="ARBA" id="ARBA00022490"/>
    </source>
</evidence>
<evidence type="ECO:0000256" key="8">
    <source>
        <dbReference type="ARBA" id="ARBA00022694"/>
    </source>
</evidence>
<dbReference type="SMART" id="SM00320">
    <property type="entry name" value="WD40"/>
    <property type="match status" value="7"/>
</dbReference>
<dbReference type="UniPathway" id="UPA00988"/>
<keyword evidence="13" id="KW-1185">Reference proteome</keyword>
<dbReference type="InterPro" id="IPR001680">
    <property type="entry name" value="WD40_rpt"/>
</dbReference>
<reference evidence="13" key="1">
    <citation type="submission" date="2011-05" db="EMBL/GenBank/DDBJ databases">
        <title>The genome sequence of Vittaforma corneae strain ATCC 50505.</title>
        <authorList>
            <consortium name="The Broad Institute Genome Sequencing Platform"/>
            <person name="Cuomo C."/>
            <person name="Didier E."/>
            <person name="Bowers L."/>
            <person name="Young S.K."/>
            <person name="Zeng Q."/>
            <person name="Gargeya S."/>
            <person name="Fitzgerald M."/>
            <person name="Haas B."/>
            <person name="Abouelleil A."/>
            <person name="Alvarado L."/>
            <person name="Arachchi H.M."/>
            <person name="Berlin A."/>
            <person name="Chapman S.B."/>
            <person name="Gearin G."/>
            <person name="Goldberg J."/>
            <person name="Griggs A."/>
            <person name="Gujja S."/>
            <person name="Hansen M."/>
            <person name="Heiman D."/>
            <person name="Howarth C."/>
            <person name="Larimer J."/>
            <person name="Lui A."/>
            <person name="MacDonald P.J.P."/>
            <person name="McCowen C."/>
            <person name="Montmayeur A."/>
            <person name="Murphy C."/>
            <person name="Neiman D."/>
            <person name="Pearson M."/>
            <person name="Priest M."/>
            <person name="Roberts A."/>
            <person name="Saif S."/>
            <person name="Shea T."/>
            <person name="Sisk P."/>
            <person name="Stolte C."/>
            <person name="Sykes S."/>
            <person name="Wortman J."/>
            <person name="Nusbaum C."/>
            <person name="Birren B."/>
        </authorList>
    </citation>
    <scope>NUCLEOTIDE SEQUENCE [LARGE SCALE GENOMIC DNA]</scope>
    <source>
        <strain evidence="13">ATCC 50505</strain>
    </source>
</reference>
<dbReference type="InterPro" id="IPR037289">
    <property type="entry name" value="Elp2"/>
</dbReference>